<dbReference type="EMBL" id="JARKIB010000055">
    <property type="protein sequence ID" value="KAJ7753551.1"/>
    <property type="molecule type" value="Genomic_DNA"/>
</dbReference>
<name>A0AAD7NB86_9AGAR</name>
<sequence length="751" mass="84104">MIQTPYHSNPEFAIGRALEWRVAIDNFVYKNRELSHLELSEADGDAITLVAGWLEAFRTATTEMSATKTPMISTTHAVFRGLQEHLRGILRSLPDSTIPQLKLGIIAAHTKLSEYYTKFDESPLYTWAGLLDPRLSYAGMKRDYSGDVDLAAYLEDSTKKLRIHFNENYANTGGAPTSLYFRSIDGTPRTSEIQLHCTPRGSHSRKASKLVILLRGGTNTGTNFPSSIASPLIFSQSQPYQQDAIVDALRGLPQLTHFRISLDFCHREYNQEGSQQRAARWLMAALPRLCIVEFSWEQWRAWIIHSMEPQAPSDDHFVLQETTDDPCNTSASHRGGIFADAQHFTVVGGTFTNVTNTYAPAPSVPPSFRMISMGDIDLRAELHHQLRFDADSGVVGRPGRRGWFRRVYSARVDGRTFDLTAAIYEGHGAEKDWREEMEKYAAVRHPNIIQLYGGSSAGSMHALLFHGDLVPYDHFLQLYRHSPILTVYIYAYAHAQLMAVDDYLYSSYEHWLDPLRCLLWIRRSSGLLSIDFGSDFSSDAGNHIDGPPIRYASTATGMISSRHSITSLNALDKELLAIEWLSLEQFHEICFLDLSQVRAISGDMAPASATIKLGAIIVTSSPAQGAAVLRQYIETSDVDQAAPWPECGYRMDDGRVRFESHRISNTVLDLDFWAPRPEAWLSQANFIFKRLQLTAQADLESYALVDCVQFHLTIPPIAEDAPAGTFGALQDHSSVQIVWPIGPSFHPAFIP</sequence>
<keyword evidence="2" id="KW-1185">Reference proteome</keyword>
<accession>A0AAD7NB86</accession>
<dbReference type="Proteomes" id="UP001215598">
    <property type="component" value="Unassembled WGS sequence"/>
</dbReference>
<proteinExistence type="predicted"/>
<reference evidence="1" key="1">
    <citation type="submission" date="2023-03" db="EMBL/GenBank/DDBJ databases">
        <title>Massive genome expansion in bonnet fungi (Mycena s.s.) driven by repeated elements and novel gene families across ecological guilds.</title>
        <authorList>
            <consortium name="Lawrence Berkeley National Laboratory"/>
            <person name="Harder C.B."/>
            <person name="Miyauchi S."/>
            <person name="Viragh M."/>
            <person name="Kuo A."/>
            <person name="Thoen E."/>
            <person name="Andreopoulos B."/>
            <person name="Lu D."/>
            <person name="Skrede I."/>
            <person name="Drula E."/>
            <person name="Henrissat B."/>
            <person name="Morin E."/>
            <person name="Kohler A."/>
            <person name="Barry K."/>
            <person name="LaButti K."/>
            <person name="Morin E."/>
            <person name="Salamov A."/>
            <person name="Lipzen A."/>
            <person name="Mereny Z."/>
            <person name="Hegedus B."/>
            <person name="Baldrian P."/>
            <person name="Stursova M."/>
            <person name="Weitz H."/>
            <person name="Taylor A."/>
            <person name="Grigoriev I.V."/>
            <person name="Nagy L.G."/>
            <person name="Martin F."/>
            <person name="Kauserud H."/>
        </authorList>
    </citation>
    <scope>NUCLEOTIDE SEQUENCE</scope>
    <source>
        <strain evidence="1">CBHHK182m</strain>
    </source>
</reference>
<evidence type="ECO:0000313" key="1">
    <source>
        <dbReference type="EMBL" id="KAJ7753551.1"/>
    </source>
</evidence>
<gene>
    <name evidence="1" type="ORF">B0H16DRAFT_1723168</name>
</gene>
<dbReference type="AlphaFoldDB" id="A0AAD7NB86"/>
<organism evidence="1 2">
    <name type="scientific">Mycena metata</name>
    <dbReference type="NCBI Taxonomy" id="1033252"/>
    <lineage>
        <taxon>Eukaryota</taxon>
        <taxon>Fungi</taxon>
        <taxon>Dikarya</taxon>
        <taxon>Basidiomycota</taxon>
        <taxon>Agaricomycotina</taxon>
        <taxon>Agaricomycetes</taxon>
        <taxon>Agaricomycetidae</taxon>
        <taxon>Agaricales</taxon>
        <taxon>Marasmiineae</taxon>
        <taxon>Mycenaceae</taxon>
        <taxon>Mycena</taxon>
    </lineage>
</organism>
<evidence type="ECO:0000313" key="2">
    <source>
        <dbReference type="Proteomes" id="UP001215598"/>
    </source>
</evidence>
<comment type="caution">
    <text evidence="1">The sequence shown here is derived from an EMBL/GenBank/DDBJ whole genome shotgun (WGS) entry which is preliminary data.</text>
</comment>
<evidence type="ECO:0008006" key="3">
    <source>
        <dbReference type="Google" id="ProtNLM"/>
    </source>
</evidence>
<protein>
    <recommendedName>
        <fullName evidence="3">Protein kinase domain-containing protein</fullName>
    </recommendedName>
</protein>